<accession>A0A7I9WPA8</accession>
<name>A0A7I9WPA8_9MYCO</name>
<dbReference type="Proteomes" id="UP000465241">
    <property type="component" value="Unassembled WGS sequence"/>
</dbReference>
<reference evidence="2 3" key="1">
    <citation type="journal article" date="2019" name="Emerg. Microbes Infect.">
        <title>Comprehensive subspecies identification of 175 nontuberculous mycobacteria species based on 7547 genomic profiles.</title>
        <authorList>
            <person name="Matsumoto Y."/>
            <person name="Kinjo T."/>
            <person name="Motooka D."/>
            <person name="Nabeya D."/>
            <person name="Jung N."/>
            <person name="Uechi K."/>
            <person name="Horii T."/>
            <person name="Iida T."/>
            <person name="Fujita J."/>
            <person name="Nakamura S."/>
        </authorList>
    </citation>
    <scope>NUCLEOTIDE SEQUENCE [LARGE SCALE GENOMIC DNA]</scope>
    <source>
        <strain evidence="2 3">JCM 13392</strain>
    </source>
</reference>
<evidence type="ECO:0000313" key="2">
    <source>
        <dbReference type="EMBL" id="GFG59572.1"/>
    </source>
</evidence>
<evidence type="ECO:0000256" key="1">
    <source>
        <dbReference type="ARBA" id="ARBA00023186"/>
    </source>
</evidence>
<comment type="caution">
    <text evidence="2">The sequence shown here is derived from an EMBL/GenBank/DDBJ whole genome shotgun (WGS) entry which is preliminary data.</text>
</comment>
<sequence length="219" mass="22916">MHSQVVIVARAGRLPRLECRGGIAARSTMADTVHLVSSVATPLGGDTISIRVVVEPGARLAVRSVAAMVALPGRDDTTSRSAMHLEVGGHLDLDMEPTVVAADARHLATVAVDIDAAGTLRLRERVQIGRSGERQGFWSGGLRADVKGQPLLRHRMELGTGAVADDALSAPRAGVNELIYPAADSTAGELRGRVSLELAGGGVLTTWQGERLQLGRRGG</sequence>
<keyword evidence="3" id="KW-1185">Reference proteome</keyword>
<dbReference type="AlphaFoldDB" id="A0A7I9WPA8"/>
<dbReference type="InterPro" id="IPR002669">
    <property type="entry name" value="UreD"/>
</dbReference>
<protein>
    <submittedName>
        <fullName evidence="2">Urease accessory protein UreD</fullName>
    </submittedName>
</protein>
<organism evidence="2 3">
    <name type="scientific">Mycolicibacterium murale</name>
    <dbReference type="NCBI Taxonomy" id="182220"/>
    <lineage>
        <taxon>Bacteria</taxon>
        <taxon>Bacillati</taxon>
        <taxon>Actinomycetota</taxon>
        <taxon>Actinomycetes</taxon>
        <taxon>Mycobacteriales</taxon>
        <taxon>Mycobacteriaceae</taxon>
        <taxon>Mycolicibacterium</taxon>
    </lineage>
</organism>
<gene>
    <name evidence="2" type="primary">ureD_1</name>
    <name evidence="2" type="ORF">MMUR_37080</name>
</gene>
<dbReference type="RefSeq" id="WP_193490058.1">
    <property type="nucleotide sequence ID" value="NZ_BAAAMC010000017.1"/>
</dbReference>
<dbReference type="EMBL" id="BLKT01000003">
    <property type="protein sequence ID" value="GFG59572.1"/>
    <property type="molecule type" value="Genomic_DNA"/>
</dbReference>
<dbReference type="Pfam" id="PF01774">
    <property type="entry name" value="UreD"/>
    <property type="match status" value="1"/>
</dbReference>
<evidence type="ECO:0000313" key="3">
    <source>
        <dbReference type="Proteomes" id="UP000465241"/>
    </source>
</evidence>
<dbReference type="GO" id="GO:0016151">
    <property type="term" value="F:nickel cation binding"/>
    <property type="evidence" value="ECO:0007669"/>
    <property type="project" value="InterPro"/>
</dbReference>
<keyword evidence="1" id="KW-0143">Chaperone</keyword>
<proteinExistence type="predicted"/>